<evidence type="ECO:0000313" key="2">
    <source>
        <dbReference type="EMBL" id="KAL2731778.1"/>
    </source>
</evidence>
<dbReference type="AlphaFoldDB" id="A0ABD2BH63"/>
<dbReference type="Proteomes" id="UP001607302">
    <property type="component" value="Unassembled WGS sequence"/>
</dbReference>
<reference evidence="2 3" key="1">
    <citation type="journal article" date="2024" name="Ann. Entomol. Soc. Am.">
        <title>Genomic analyses of the southern and eastern yellowjacket wasps (Hymenoptera: Vespidae) reveal evolutionary signatures of social life.</title>
        <authorList>
            <person name="Catto M.A."/>
            <person name="Caine P.B."/>
            <person name="Orr S.E."/>
            <person name="Hunt B.G."/>
            <person name="Goodisman M.A.D."/>
        </authorList>
    </citation>
    <scope>NUCLEOTIDE SEQUENCE [LARGE SCALE GENOMIC DNA]</scope>
    <source>
        <strain evidence="2">233</strain>
        <tissue evidence="2">Head and thorax</tissue>
    </source>
</reference>
<organism evidence="2 3">
    <name type="scientific">Vespula squamosa</name>
    <name type="common">Southern yellow jacket</name>
    <name type="synonym">Wasp</name>
    <dbReference type="NCBI Taxonomy" id="30214"/>
    <lineage>
        <taxon>Eukaryota</taxon>
        <taxon>Metazoa</taxon>
        <taxon>Ecdysozoa</taxon>
        <taxon>Arthropoda</taxon>
        <taxon>Hexapoda</taxon>
        <taxon>Insecta</taxon>
        <taxon>Pterygota</taxon>
        <taxon>Neoptera</taxon>
        <taxon>Endopterygota</taxon>
        <taxon>Hymenoptera</taxon>
        <taxon>Apocrita</taxon>
        <taxon>Aculeata</taxon>
        <taxon>Vespoidea</taxon>
        <taxon>Vespidae</taxon>
        <taxon>Vespinae</taxon>
        <taxon>Vespula</taxon>
    </lineage>
</organism>
<keyword evidence="3" id="KW-1185">Reference proteome</keyword>
<dbReference type="EMBL" id="JAUDFV010000102">
    <property type="protein sequence ID" value="KAL2731778.1"/>
    <property type="molecule type" value="Genomic_DNA"/>
</dbReference>
<dbReference type="InterPro" id="IPR029526">
    <property type="entry name" value="PGBD"/>
</dbReference>
<evidence type="ECO:0000313" key="3">
    <source>
        <dbReference type="Proteomes" id="UP001607302"/>
    </source>
</evidence>
<evidence type="ECO:0000259" key="1">
    <source>
        <dbReference type="Pfam" id="PF13843"/>
    </source>
</evidence>
<accession>A0ABD2BH63</accession>
<comment type="caution">
    <text evidence="2">The sequence shown here is derived from an EMBL/GenBank/DDBJ whole genome shotgun (WGS) entry which is preliminary data.</text>
</comment>
<sequence length="179" mass="20837">MKKKTFSIPVEEKGAKEFYHIPKETGTELYSRILKSLLMKLFGNKIVGSSTFGRPSHSFKLRIPRLKTDKFALISNAWNRFIENSQNNYKPHMNLSIDERLFPTKVKCKFMQYIPSNGIKFWHQVLGLSYLGKEETPPSSTPLDKFLYSKWSNHLYDTRDITINISFMCASLATELMEK</sequence>
<name>A0ABD2BH63_VESSQ</name>
<dbReference type="Pfam" id="PF13843">
    <property type="entry name" value="DDE_Tnp_1_7"/>
    <property type="match status" value="1"/>
</dbReference>
<proteinExistence type="predicted"/>
<gene>
    <name evidence="2" type="ORF">V1478_004466</name>
</gene>
<feature type="domain" description="PiggyBac transposable element-derived protein" evidence="1">
    <location>
        <begin position="67"/>
        <end position="122"/>
    </location>
</feature>
<protein>
    <submittedName>
        <fullName evidence="2">PiggyBac transposable element-derived protein 4-like</fullName>
    </submittedName>
</protein>